<dbReference type="Gene3D" id="3.90.1530.30">
    <property type="match status" value="1"/>
</dbReference>
<dbReference type="RefSeq" id="WP_117957512.1">
    <property type="nucleotide sequence ID" value="NZ_QRAN01000036.1"/>
</dbReference>
<reference evidence="2 3" key="1">
    <citation type="submission" date="2018-07" db="EMBL/GenBank/DDBJ databases">
        <title>Halioglobus sp. genome submission.</title>
        <authorList>
            <person name="Ye M.-Q."/>
            <person name="Du Z.-J."/>
        </authorList>
    </citation>
    <scope>NUCLEOTIDE SEQUENCE [LARGE SCALE GENOMIC DNA]</scope>
    <source>
        <strain evidence="2 3">U0301</strain>
    </source>
</reference>
<keyword evidence="3" id="KW-1185">Reference proteome</keyword>
<dbReference type="OrthoDB" id="8442375at2"/>
<evidence type="ECO:0000313" key="2">
    <source>
        <dbReference type="EMBL" id="RLQ20249.1"/>
    </source>
</evidence>
<dbReference type="EMBL" id="QRAN01000036">
    <property type="protein sequence ID" value="RLQ20249.1"/>
    <property type="molecule type" value="Genomic_DNA"/>
</dbReference>
<name>A0A3L7DUR1_9GAMM</name>
<comment type="caution">
    <text evidence="2">The sequence shown here is derived from an EMBL/GenBank/DDBJ whole genome shotgun (WGS) entry which is preliminary data.</text>
</comment>
<dbReference type="Pfam" id="PF02195">
    <property type="entry name" value="ParB_N"/>
    <property type="match status" value="1"/>
</dbReference>
<dbReference type="SUPFAM" id="SSF110849">
    <property type="entry name" value="ParB/Sulfiredoxin"/>
    <property type="match status" value="1"/>
</dbReference>
<evidence type="ECO:0000313" key="3">
    <source>
        <dbReference type="Proteomes" id="UP000265509"/>
    </source>
</evidence>
<sequence length="344" mass="39370">MRIDDITVSLEQLLLDPNNYRLDYSGSQPITPDHEILEQQTEIQRALEKERLGELRDSILQNGFLEIDRIVVRHLNCDTNHQYYVVVEGNRRTAALKSLVEDHRKGLTNLDKKIIDKAAALNVVLVDAPQENIKEHTASLMGIRHVSGPKRWTGYQSARLIADLLDDANHTLSQIGSLLGITAHEAGRRLRGYRAYMQMLSDPVYGQYVTGNSYTLLLEFLAPQKAGRDWLGWNDSEMRFENSQARERLYQAITKIDSNSAEISNPGEAREFLKHLAQPRHREMIDQGRRLEELPPLPSEVDQLSRLRRVEDFFDSLGSLSSEEYLVLERIGVQVSDILDQRES</sequence>
<dbReference type="InterPro" id="IPR036086">
    <property type="entry name" value="ParB/Sulfiredoxin_sf"/>
</dbReference>
<dbReference type="CDD" id="cd16387">
    <property type="entry name" value="ParB_N_Srx"/>
    <property type="match status" value="1"/>
</dbReference>
<organism evidence="2 3">
    <name type="scientific">Seongchinamella sediminis</name>
    <dbReference type="NCBI Taxonomy" id="2283635"/>
    <lineage>
        <taxon>Bacteria</taxon>
        <taxon>Pseudomonadati</taxon>
        <taxon>Pseudomonadota</taxon>
        <taxon>Gammaproteobacteria</taxon>
        <taxon>Cellvibrionales</taxon>
        <taxon>Halieaceae</taxon>
        <taxon>Seongchinamella</taxon>
    </lineage>
</organism>
<evidence type="ECO:0000259" key="1">
    <source>
        <dbReference type="Pfam" id="PF02195"/>
    </source>
</evidence>
<dbReference type="Proteomes" id="UP000265509">
    <property type="component" value="Unassembled WGS sequence"/>
</dbReference>
<protein>
    <recommendedName>
        <fullName evidence="1">ParB-like N-terminal domain-containing protein</fullName>
    </recommendedName>
</protein>
<dbReference type="AlphaFoldDB" id="A0A3L7DUR1"/>
<feature type="domain" description="ParB-like N-terminal" evidence="1">
    <location>
        <begin position="37"/>
        <end position="99"/>
    </location>
</feature>
<gene>
    <name evidence="2" type="ORF">DWB85_18580</name>
</gene>
<accession>A0A3L7DUR1</accession>
<dbReference type="InterPro" id="IPR003115">
    <property type="entry name" value="ParB_N"/>
</dbReference>
<proteinExistence type="predicted"/>